<dbReference type="RefSeq" id="WP_023575485.1">
    <property type="nucleotide sequence ID" value="NZ_CBCSBQ010000003.1"/>
</dbReference>
<evidence type="ECO:0000313" key="4">
    <source>
        <dbReference type="EMBL" id="SCX02007.1"/>
    </source>
</evidence>
<dbReference type="CDD" id="cd04301">
    <property type="entry name" value="NAT_SF"/>
    <property type="match status" value="1"/>
</dbReference>
<evidence type="ECO:0000313" key="5">
    <source>
        <dbReference type="Proteomes" id="UP000182124"/>
    </source>
</evidence>
<dbReference type="InterPro" id="IPR051016">
    <property type="entry name" value="Diverse_Substrate_AcTransf"/>
</dbReference>
<dbReference type="PROSITE" id="PS51186">
    <property type="entry name" value="GNAT"/>
    <property type="match status" value="1"/>
</dbReference>
<accession>A0A1G4V6F5</accession>
<dbReference type="eggNOG" id="COG0456">
    <property type="taxonomic scope" value="Bacteria"/>
</dbReference>
<feature type="domain" description="N-acetyltransferase" evidence="3">
    <location>
        <begin position="5"/>
        <end position="154"/>
    </location>
</feature>
<dbReference type="Proteomes" id="UP000182124">
    <property type="component" value="Unassembled WGS sequence"/>
</dbReference>
<keyword evidence="2" id="KW-0012">Acyltransferase</keyword>
<name>A0A1G4V6F5_9FLAO</name>
<evidence type="ECO:0000256" key="1">
    <source>
        <dbReference type="ARBA" id="ARBA00022679"/>
    </source>
</evidence>
<reference evidence="4 5" key="1">
    <citation type="submission" date="2016-10" db="EMBL/GenBank/DDBJ databases">
        <authorList>
            <person name="de Groot N.N."/>
        </authorList>
    </citation>
    <scope>NUCLEOTIDE SEQUENCE [LARGE SCALE GENOMIC DNA]</scope>
    <source>
        <strain evidence="4 5">CGMCC 1.3801</strain>
    </source>
</reference>
<dbReference type="SUPFAM" id="SSF55729">
    <property type="entry name" value="Acyl-CoA N-acyltransferases (Nat)"/>
    <property type="match status" value="1"/>
</dbReference>
<dbReference type="Gene3D" id="3.40.630.30">
    <property type="match status" value="1"/>
</dbReference>
<evidence type="ECO:0000259" key="3">
    <source>
        <dbReference type="PROSITE" id="PS51186"/>
    </source>
</evidence>
<dbReference type="GO" id="GO:0008080">
    <property type="term" value="F:N-acetyltransferase activity"/>
    <property type="evidence" value="ECO:0007669"/>
    <property type="project" value="TreeGrafter"/>
</dbReference>
<dbReference type="PANTHER" id="PTHR10545">
    <property type="entry name" value="DIAMINE N-ACETYLTRANSFERASE"/>
    <property type="match status" value="1"/>
</dbReference>
<dbReference type="Pfam" id="PF00583">
    <property type="entry name" value="Acetyltransf_1"/>
    <property type="match status" value="1"/>
</dbReference>
<dbReference type="EMBL" id="FMTY01000001">
    <property type="protein sequence ID" value="SCX02007.1"/>
    <property type="molecule type" value="Genomic_DNA"/>
</dbReference>
<sequence>MENSIHFKSTTPSDIDTIVSLMQDFYAIDHYPMDTEKSKLLFRTFIENETLGKSWLIYHNNQIVGYVILTFVFSFEYGSTIAFLDELYLSETARGKGIGKAALQFIQTEALKLKLKVIYLEVENHNENAQKLYIAHDFAVHHRKLMKYIVKEHT</sequence>
<gene>
    <name evidence="4" type="ORF">SAMN02927925_00440</name>
</gene>
<protein>
    <submittedName>
        <fullName evidence="4">Acetyltransferase (GNAT) family protein</fullName>
    </submittedName>
</protein>
<organism evidence="4 5">
    <name type="scientific">Flavobacterium saliperosum</name>
    <dbReference type="NCBI Taxonomy" id="329186"/>
    <lineage>
        <taxon>Bacteria</taxon>
        <taxon>Pseudomonadati</taxon>
        <taxon>Bacteroidota</taxon>
        <taxon>Flavobacteriia</taxon>
        <taxon>Flavobacteriales</taxon>
        <taxon>Flavobacteriaceae</taxon>
        <taxon>Flavobacterium</taxon>
    </lineage>
</organism>
<proteinExistence type="predicted"/>
<evidence type="ECO:0000256" key="2">
    <source>
        <dbReference type="ARBA" id="ARBA00023315"/>
    </source>
</evidence>
<dbReference type="AlphaFoldDB" id="A0A1G4V6F5"/>
<dbReference type="PANTHER" id="PTHR10545:SF29">
    <property type="entry name" value="GH14572P-RELATED"/>
    <property type="match status" value="1"/>
</dbReference>
<dbReference type="InterPro" id="IPR000182">
    <property type="entry name" value="GNAT_dom"/>
</dbReference>
<dbReference type="STRING" id="329186.SAMN02927925_00440"/>
<keyword evidence="1 4" id="KW-0808">Transferase</keyword>
<dbReference type="InterPro" id="IPR016181">
    <property type="entry name" value="Acyl_CoA_acyltransferase"/>
</dbReference>